<evidence type="ECO:0000256" key="5">
    <source>
        <dbReference type="ARBA" id="ARBA00022989"/>
    </source>
</evidence>
<dbReference type="PANTHER" id="PTHR11654">
    <property type="entry name" value="OLIGOPEPTIDE TRANSPORTER-RELATED"/>
    <property type="match status" value="1"/>
</dbReference>
<proteinExistence type="evidence at transcript level"/>
<dbReference type="OrthoDB" id="8904098at2759"/>
<comment type="similarity">
    <text evidence="2">Belongs to the major facilitator superfamily. Proton-dependent oligopeptide transporter (POT/PTR) (TC 2.A.17) family.</text>
</comment>
<feature type="transmembrane region" description="Helical" evidence="7">
    <location>
        <begin position="309"/>
        <end position="333"/>
    </location>
</feature>
<evidence type="ECO:0000256" key="4">
    <source>
        <dbReference type="ARBA" id="ARBA00022856"/>
    </source>
</evidence>
<dbReference type="InterPro" id="IPR000109">
    <property type="entry name" value="POT_fam"/>
</dbReference>
<feature type="transmembrane region" description="Helical" evidence="7">
    <location>
        <begin position="161"/>
        <end position="181"/>
    </location>
</feature>
<dbReference type="GO" id="GO:0016020">
    <property type="term" value="C:membrane"/>
    <property type="evidence" value="ECO:0007669"/>
    <property type="project" value="UniProtKB-SubCell"/>
</dbReference>
<dbReference type="GO" id="GO:0015833">
    <property type="term" value="P:peptide transport"/>
    <property type="evidence" value="ECO:0007669"/>
    <property type="project" value="UniProtKB-KW"/>
</dbReference>
<feature type="transmembrane region" description="Helical" evidence="7">
    <location>
        <begin position="84"/>
        <end position="103"/>
    </location>
</feature>
<evidence type="ECO:0000256" key="7">
    <source>
        <dbReference type="SAM" id="Phobius"/>
    </source>
</evidence>
<evidence type="ECO:0000256" key="3">
    <source>
        <dbReference type="ARBA" id="ARBA00022692"/>
    </source>
</evidence>
<feature type="transmembrane region" description="Helical" evidence="7">
    <location>
        <begin position="353"/>
        <end position="373"/>
    </location>
</feature>
<dbReference type="Gene3D" id="1.20.1250.20">
    <property type="entry name" value="MFS general substrate transporter like domains"/>
    <property type="match status" value="1"/>
</dbReference>
<dbReference type="AlphaFoldDB" id="A0A0H3YF88"/>
<feature type="transmembrane region" description="Helical" evidence="7">
    <location>
        <begin position="53"/>
        <end position="72"/>
    </location>
</feature>
<keyword evidence="4" id="KW-0813">Transport</keyword>
<keyword evidence="4" id="KW-0571">Peptide transport</keyword>
<sequence>MPQKSVSALSSFKPVIFCILVFELCERLTFYSISANFVRFCTIFLQVDNVTAMNMSLIFTGSIYIVTLFCGWISDSVLGKFKTIILSGIIYFIGVLLITAVTFQSEPRLNITLSLTLRRVLTGFGLVFIGIATGGIKSTVGPFGAEQLDQKNENITRLFFIWYYWFVNLGSAIAFLGVTYVQQNINFFIGFIIPLVSISVAMVLFIIPHRFYKRNESFKNTSSIFTYVSIFWEAFQRRSRSIYKYSQFLDYASLSNGGSYDDTVIADFRKTIRIIPVLLTFIPFYIAYSQMQSTYLLQAERLNLNISTFVIPVASLNVVNTVVILFIIPLLAILVYPILNKCFKASPNHLKRIALGLFLSSLSVIAAGVLEIYRKDEIRATGGIPQTVFNKSYNVSHISVLAQIPQFFFVGSGEVFASATGLEFAYSQAPVSMQAVITGLFYVMTGIGSFASSLLILLVNVNLKDQWMPDDIDKGHYESFFFLLGGIILLDVTIFIFIARGYRYSTSEEEKKLLIIYDSRYDDDDKVALSQ</sequence>
<evidence type="ECO:0000256" key="1">
    <source>
        <dbReference type="ARBA" id="ARBA00004141"/>
    </source>
</evidence>
<evidence type="ECO:0000256" key="2">
    <source>
        <dbReference type="ARBA" id="ARBA00005982"/>
    </source>
</evidence>
<feature type="transmembrane region" description="Helical" evidence="7">
    <location>
        <begin position="123"/>
        <end position="140"/>
    </location>
</feature>
<evidence type="ECO:0000313" key="8">
    <source>
        <dbReference type="EMBL" id="AKN21492.1"/>
    </source>
</evidence>
<name>A0A0H3YF88_SCHMD</name>
<feature type="transmembrane region" description="Helical" evidence="7">
    <location>
        <begin position="440"/>
        <end position="459"/>
    </location>
</feature>
<keyword evidence="4" id="KW-0653">Protein transport</keyword>
<accession>A0A0H3YF88</accession>
<comment type="subcellular location">
    <subcellularLocation>
        <location evidence="1">Membrane</location>
        <topology evidence="1">Multi-pass membrane protein</topology>
    </subcellularLocation>
</comment>
<dbReference type="SUPFAM" id="SSF103473">
    <property type="entry name" value="MFS general substrate transporter"/>
    <property type="match status" value="1"/>
</dbReference>
<evidence type="ECO:0000256" key="6">
    <source>
        <dbReference type="ARBA" id="ARBA00023136"/>
    </source>
</evidence>
<feature type="transmembrane region" description="Helical" evidence="7">
    <location>
        <begin position="479"/>
        <end position="502"/>
    </location>
</feature>
<dbReference type="GO" id="GO:0022857">
    <property type="term" value="F:transmembrane transporter activity"/>
    <property type="evidence" value="ECO:0007669"/>
    <property type="project" value="InterPro"/>
</dbReference>
<dbReference type="InterPro" id="IPR036259">
    <property type="entry name" value="MFS_trans_sf"/>
</dbReference>
<reference evidence="8" key="1">
    <citation type="journal article" date="2015" name="Elife">
        <title>Stem cells and fluid flow drive cyst formation in an invertebrate excretory organ.</title>
        <authorList>
            <person name="Thi-Kim Vu H."/>
            <person name="Rink J.C."/>
            <person name="McKinney S.A."/>
            <person name="McClain M."/>
            <person name="Lakshmanaperumal N."/>
            <person name="Alexander R."/>
            <person name="Sanchez Alvarado A."/>
        </authorList>
    </citation>
    <scope>NUCLEOTIDE SEQUENCE</scope>
</reference>
<keyword evidence="3 7" id="KW-0812">Transmembrane</keyword>
<feature type="transmembrane region" description="Helical" evidence="7">
    <location>
        <begin position="187"/>
        <end position="206"/>
    </location>
</feature>
<gene>
    <name evidence="8" type="primary">slc15a-6</name>
</gene>
<protein>
    <submittedName>
        <fullName evidence="8">Slc15a-6</fullName>
    </submittedName>
</protein>
<dbReference type="Pfam" id="PF00854">
    <property type="entry name" value="PTR2"/>
    <property type="match status" value="1"/>
</dbReference>
<keyword evidence="6 7" id="KW-0472">Membrane</keyword>
<organism evidence="8">
    <name type="scientific">Schmidtea mediterranea</name>
    <name type="common">Freshwater planarian flatworm</name>
    <dbReference type="NCBI Taxonomy" id="79327"/>
    <lineage>
        <taxon>Eukaryota</taxon>
        <taxon>Metazoa</taxon>
        <taxon>Spiralia</taxon>
        <taxon>Lophotrochozoa</taxon>
        <taxon>Platyhelminthes</taxon>
        <taxon>Rhabditophora</taxon>
        <taxon>Seriata</taxon>
        <taxon>Tricladida</taxon>
        <taxon>Continenticola</taxon>
        <taxon>Geoplanoidea</taxon>
        <taxon>Dugesiidae</taxon>
        <taxon>Schmidtea</taxon>
    </lineage>
</organism>
<keyword evidence="5 7" id="KW-1133">Transmembrane helix</keyword>
<dbReference type="EMBL" id="KT163542">
    <property type="protein sequence ID" value="AKN21492.1"/>
    <property type="molecule type" value="mRNA"/>
</dbReference>
<feature type="transmembrane region" description="Helical" evidence="7">
    <location>
        <begin position="271"/>
        <end position="288"/>
    </location>
</feature>